<dbReference type="InterPro" id="IPR002905">
    <property type="entry name" value="Trm1"/>
</dbReference>
<keyword evidence="5 8" id="KW-0819">tRNA processing</keyword>
<evidence type="ECO:0000256" key="7">
    <source>
        <dbReference type="ARBA" id="ARBA00039099"/>
    </source>
</evidence>
<dbReference type="EMBL" id="MIYY01000027">
    <property type="protein sequence ID" value="OIR22926.1"/>
    <property type="molecule type" value="Genomic_DNA"/>
</dbReference>
<evidence type="ECO:0000256" key="8">
    <source>
        <dbReference type="PROSITE-ProRule" id="PRU00958"/>
    </source>
</evidence>
<keyword evidence="2 8" id="KW-0489">Methyltransferase</keyword>
<name>A0A1J5UF58_9ARCH</name>
<dbReference type="PROSITE" id="PS51626">
    <property type="entry name" value="SAM_MT_TRM1"/>
    <property type="match status" value="1"/>
</dbReference>
<dbReference type="GO" id="GO:0000049">
    <property type="term" value="F:tRNA binding"/>
    <property type="evidence" value="ECO:0007669"/>
    <property type="project" value="UniProtKB-UniRule"/>
</dbReference>
<comment type="similarity">
    <text evidence="8">Belongs to the class I-like SAM-binding methyltransferase superfamily. Trm1 family.</text>
</comment>
<evidence type="ECO:0000313" key="10">
    <source>
        <dbReference type="Proteomes" id="UP000183138"/>
    </source>
</evidence>
<evidence type="ECO:0000256" key="5">
    <source>
        <dbReference type="ARBA" id="ARBA00022694"/>
    </source>
</evidence>
<gene>
    <name evidence="9" type="ORF">BEU00_01320</name>
</gene>
<dbReference type="InterPro" id="IPR029063">
    <property type="entry name" value="SAM-dependent_MTases_sf"/>
</dbReference>
<sequence length="343" mass="38203">MIEHQEGKANFRANLSGKDKGPGKIKGVFYNPSMKFSRDLNVEFAKKLDFGGLFLDGMAASGIRGIRLALECNFNVEFCDTSKLAIDAIKDNLILNNLKSQVFHADVQDIVKQRKYDWIDIDPFGTPAPYLDAVIENIKDGGILGVAATDTAVLCGAKPSICFKRYGSYSMKRVAAKEVGIRILLGRIQTLARKHDKSIEPLLSYSEGHHLRVFLKIIEKKDISLKWLNYEMEVLNTESTDSAGPLWMEKIIQLNLVPENCDGRLGKFFDILRKEADGPPGLFDINDMARDAEIGQTPKKLKIIECIMNEGFFASSSVFSPLGIKTNAPHDVRIKATKFAQSL</sequence>
<evidence type="ECO:0000256" key="3">
    <source>
        <dbReference type="ARBA" id="ARBA00022679"/>
    </source>
</evidence>
<dbReference type="SUPFAM" id="SSF53335">
    <property type="entry name" value="S-adenosyl-L-methionine-dependent methyltransferases"/>
    <property type="match status" value="1"/>
</dbReference>
<dbReference type="PANTHER" id="PTHR10631:SF3">
    <property type="entry name" value="TRNA (GUANINE(26)-N(2))-DIMETHYLTRANSFERASE"/>
    <property type="match status" value="1"/>
</dbReference>
<dbReference type="Gene3D" id="3.40.50.150">
    <property type="entry name" value="Vaccinia Virus protein VP39"/>
    <property type="match status" value="1"/>
</dbReference>
<evidence type="ECO:0000256" key="4">
    <source>
        <dbReference type="ARBA" id="ARBA00022691"/>
    </source>
</evidence>
<dbReference type="Gene3D" id="3.30.56.70">
    <property type="entry name" value="N2,N2-dimethylguanosine tRNA methyltransferase, C-terminal domain"/>
    <property type="match status" value="1"/>
</dbReference>
<evidence type="ECO:0000256" key="1">
    <source>
        <dbReference type="ARBA" id="ARBA00022555"/>
    </source>
</evidence>
<dbReference type="AlphaFoldDB" id="A0A1J5UF58"/>
<dbReference type="PANTHER" id="PTHR10631">
    <property type="entry name" value="N 2 ,N 2 -DIMETHYLGUANOSINE TRNA METHYLTRANSFERASE"/>
    <property type="match status" value="1"/>
</dbReference>
<dbReference type="Pfam" id="PF02005">
    <property type="entry name" value="TRM"/>
    <property type="match status" value="2"/>
</dbReference>
<reference evidence="9 10" key="1">
    <citation type="submission" date="2016-08" db="EMBL/GenBank/DDBJ databases">
        <title>New Insights into Marine Group III Euryarchaeota, from dark to light.</title>
        <authorList>
            <person name="Haro-Moreno J.M."/>
            <person name="Rodriguez-Valera F."/>
            <person name="Lopez-Garcia P."/>
            <person name="Moreira D."/>
            <person name="Martin-Cuadrado A.B."/>
        </authorList>
    </citation>
    <scope>NUCLEOTIDE SEQUENCE [LARGE SCALE GENOMIC DNA]</scope>
    <source>
        <strain evidence="9">CG-Epi3</strain>
    </source>
</reference>
<keyword evidence="3 8" id="KW-0808">Transferase</keyword>
<dbReference type="GO" id="GO:0160104">
    <property type="term" value="F:tRNA (guanine(26)-N2)-dimethyltransferase activity"/>
    <property type="evidence" value="ECO:0007669"/>
    <property type="project" value="UniProtKB-EC"/>
</dbReference>
<dbReference type="InterPro" id="IPR042296">
    <property type="entry name" value="tRNA_met_Trm1_C"/>
</dbReference>
<proteinExistence type="inferred from homology"/>
<dbReference type="Proteomes" id="UP000183138">
    <property type="component" value="Unassembled WGS sequence"/>
</dbReference>
<keyword evidence="6 8" id="KW-0694">RNA-binding</keyword>
<keyword evidence="4 8" id="KW-0949">S-adenosyl-L-methionine</keyword>
<comment type="caution">
    <text evidence="9">The sequence shown here is derived from an EMBL/GenBank/DDBJ whole genome shotgun (WGS) entry which is preliminary data.</text>
</comment>
<evidence type="ECO:0000256" key="6">
    <source>
        <dbReference type="ARBA" id="ARBA00022884"/>
    </source>
</evidence>
<accession>A0A1J5UF58</accession>
<evidence type="ECO:0000256" key="2">
    <source>
        <dbReference type="ARBA" id="ARBA00022603"/>
    </source>
</evidence>
<dbReference type="EC" id="2.1.1.216" evidence="7"/>
<keyword evidence="1 8" id="KW-0820">tRNA-binding</keyword>
<dbReference type="GO" id="GO:0002940">
    <property type="term" value="P:tRNA N2-guanine methylation"/>
    <property type="evidence" value="ECO:0007669"/>
    <property type="project" value="TreeGrafter"/>
</dbReference>
<protein>
    <recommendedName>
        <fullName evidence="7">tRNA (guanine(26)-N(2))-dimethyltransferase</fullName>
        <ecNumber evidence="7">2.1.1.216</ecNumber>
    </recommendedName>
</protein>
<evidence type="ECO:0000313" key="9">
    <source>
        <dbReference type="EMBL" id="OIR22926.1"/>
    </source>
</evidence>
<organism evidence="9 10">
    <name type="scientific">Marine Group III euryarchaeote CG-Epi3</name>
    <dbReference type="NCBI Taxonomy" id="1888997"/>
    <lineage>
        <taxon>Archaea</taxon>
        <taxon>Methanobacteriati</taxon>
        <taxon>Thermoplasmatota</taxon>
        <taxon>Thermoplasmata</taxon>
        <taxon>Candidatus Thermoprofundales</taxon>
    </lineage>
</organism>